<gene>
    <name evidence="2" type="ORF">KL86DYS1_11606</name>
</gene>
<dbReference type="Gene3D" id="3.10.180.10">
    <property type="entry name" value="2,3-Dihydroxybiphenyl 1,2-Dioxygenase, domain 1"/>
    <property type="match status" value="1"/>
</dbReference>
<dbReference type="PANTHER" id="PTHR33993:SF2">
    <property type="entry name" value="VOC DOMAIN-CONTAINING PROTEIN"/>
    <property type="match status" value="1"/>
</dbReference>
<dbReference type="RefSeq" id="WP_296939726.1">
    <property type="nucleotide sequence ID" value="NZ_LT599032.1"/>
</dbReference>
<dbReference type="AlphaFoldDB" id="A0A212JA17"/>
<dbReference type="InterPro" id="IPR037523">
    <property type="entry name" value="VOC_core"/>
</dbReference>
<dbReference type="PROSITE" id="PS51819">
    <property type="entry name" value="VOC"/>
    <property type="match status" value="1"/>
</dbReference>
<feature type="domain" description="VOC" evidence="1">
    <location>
        <begin position="4"/>
        <end position="121"/>
    </location>
</feature>
<dbReference type="Pfam" id="PF00903">
    <property type="entry name" value="Glyoxalase"/>
    <property type="match status" value="1"/>
</dbReference>
<name>A0A212JA17_9BACT</name>
<dbReference type="InterPro" id="IPR052164">
    <property type="entry name" value="Anthracycline_SecMetBiosynth"/>
</dbReference>
<protein>
    <recommendedName>
        <fullName evidence="1">VOC domain-containing protein</fullName>
    </recommendedName>
</protein>
<dbReference type="CDD" id="cd07247">
    <property type="entry name" value="SgaA_N_like"/>
    <property type="match status" value="1"/>
</dbReference>
<dbReference type="SUPFAM" id="SSF54593">
    <property type="entry name" value="Glyoxalase/Bleomycin resistance protein/Dihydroxybiphenyl dioxygenase"/>
    <property type="match status" value="1"/>
</dbReference>
<evidence type="ECO:0000259" key="1">
    <source>
        <dbReference type="PROSITE" id="PS51819"/>
    </source>
</evidence>
<dbReference type="InterPro" id="IPR029068">
    <property type="entry name" value="Glyas_Bleomycin-R_OHBP_Dase"/>
</dbReference>
<dbReference type="InterPro" id="IPR004360">
    <property type="entry name" value="Glyas_Fos-R_dOase_dom"/>
</dbReference>
<accession>A0A212JA17</accession>
<organism evidence="2">
    <name type="scientific">uncultured Dysgonomonas sp</name>
    <dbReference type="NCBI Taxonomy" id="206096"/>
    <lineage>
        <taxon>Bacteria</taxon>
        <taxon>Pseudomonadati</taxon>
        <taxon>Bacteroidota</taxon>
        <taxon>Bacteroidia</taxon>
        <taxon>Bacteroidales</taxon>
        <taxon>Dysgonomonadaceae</taxon>
        <taxon>Dysgonomonas</taxon>
        <taxon>environmental samples</taxon>
    </lineage>
</organism>
<dbReference type="PANTHER" id="PTHR33993">
    <property type="entry name" value="GLYOXALASE-RELATED"/>
    <property type="match status" value="1"/>
</dbReference>
<sequence>MKRLVSFFEIPCSNFSRAVKFYETIFGIEMPKFDCESEKMAFFPDEDGLSPGAISWAEDFLPSKNGVLISLNCEDIAFALSLIESNGGKVVIPKTKIEAENRGYFCVFADSEGNHVGLYSDK</sequence>
<evidence type="ECO:0000313" key="2">
    <source>
        <dbReference type="EMBL" id="SBV96281.1"/>
    </source>
</evidence>
<reference evidence="2" key="1">
    <citation type="submission" date="2016-04" db="EMBL/GenBank/DDBJ databases">
        <authorList>
            <person name="Evans L.H."/>
            <person name="Alamgir A."/>
            <person name="Owens N."/>
            <person name="Weber N.D."/>
            <person name="Virtaneva K."/>
            <person name="Barbian K."/>
            <person name="Babar A."/>
            <person name="Rosenke K."/>
        </authorList>
    </citation>
    <scope>NUCLEOTIDE SEQUENCE</scope>
    <source>
        <strain evidence="2">86-1</strain>
    </source>
</reference>
<dbReference type="EMBL" id="FLUM01000001">
    <property type="protein sequence ID" value="SBV96281.1"/>
    <property type="molecule type" value="Genomic_DNA"/>
</dbReference>
<proteinExistence type="predicted"/>